<dbReference type="Gene3D" id="2.40.420.20">
    <property type="match status" value="1"/>
</dbReference>
<accession>A0ABV7IUB6</accession>
<dbReference type="RefSeq" id="WP_380071699.1">
    <property type="nucleotide sequence ID" value="NZ_JBHRTO010000001.1"/>
</dbReference>
<keyword evidence="7" id="KW-1185">Reference proteome</keyword>
<keyword evidence="3" id="KW-0732">Signal</keyword>
<protein>
    <submittedName>
        <fullName evidence="6">Efflux RND transporter periplasmic adaptor subunit</fullName>
    </submittedName>
</protein>
<dbReference type="PANTHER" id="PTHR30469:SF15">
    <property type="entry name" value="HLYD FAMILY OF SECRETION PROTEINS"/>
    <property type="match status" value="1"/>
</dbReference>
<dbReference type="PANTHER" id="PTHR30469">
    <property type="entry name" value="MULTIDRUG RESISTANCE PROTEIN MDTA"/>
    <property type="match status" value="1"/>
</dbReference>
<sequence length="399" mass="40509">MSRFVFAVVALQFSAATPSLAQTAEAATSEGAAAEASVQVLPAITVSKVETRHLRDVVLASGLVAPQETIQVAPLIEGQPIEALLADVGDRVVAGQVLARLSSSTLDLQKAQLGASLAAAKAQIAQAQAQVIAATSSAAEAQRTADRTTKLKAQGSASQAAADSALAGAVSAQAQVSVATQSLEAAKAQQTLVEAQLANVDLQLSRTEVTAPFAGEITARNAQLGAIASAAGQPMFTLIRDGALELRADVAEADLTRLEVGQTATLRLVGLDKPLGGKIALVEPSIDAVTRLGRVRIAIDDASAVRPGMYVEASVLVHEGDAAAVPITAVKSSGGKTSVMVVEGALVSQRDITAGVRDGGWVEVLDGLKVGDEVVTKAGAFVRDGDHINPVVAAATDSN</sequence>
<evidence type="ECO:0000259" key="4">
    <source>
        <dbReference type="Pfam" id="PF25954"/>
    </source>
</evidence>
<evidence type="ECO:0000256" key="2">
    <source>
        <dbReference type="SAM" id="Coils"/>
    </source>
</evidence>
<dbReference type="InterPro" id="IPR006143">
    <property type="entry name" value="RND_pump_MFP"/>
</dbReference>
<dbReference type="SUPFAM" id="SSF111369">
    <property type="entry name" value="HlyD-like secretion proteins"/>
    <property type="match status" value="1"/>
</dbReference>
<dbReference type="NCBIfam" id="TIGR01730">
    <property type="entry name" value="RND_mfp"/>
    <property type="match status" value="1"/>
</dbReference>
<evidence type="ECO:0000259" key="5">
    <source>
        <dbReference type="Pfam" id="PF25989"/>
    </source>
</evidence>
<feature type="coiled-coil region" evidence="2">
    <location>
        <begin position="110"/>
        <end position="137"/>
    </location>
</feature>
<feature type="chain" id="PRO_5046477027" evidence="3">
    <location>
        <begin position="22"/>
        <end position="399"/>
    </location>
</feature>
<organism evidence="6 7">
    <name type="scientific">Cypionkella sinensis</name>
    <dbReference type="NCBI Taxonomy" id="1756043"/>
    <lineage>
        <taxon>Bacteria</taxon>
        <taxon>Pseudomonadati</taxon>
        <taxon>Pseudomonadota</taxon>
        <taxon>Alphaproteobacteria</taxon>
        <taxon>Rhodobacterales</taxon>
        <taxon>Paracoccaceae</taxon>
        <taxon>Cypionkella</taxon>
    </lineage>
</organism>
<comment type="caution">
    <text evidence="6">The sequence shown here is derived from an EMBL/GenBank/DDBJ whole genome shotgun (WGS) entry which is preliminary data.</text>
</comment>
<feature type="domain" description="YknX-like C-terminal permuted SH3-like" evidence="5">
    <location>
        <begin position="323"/>
        <end position="388"/>
    </location>
</feature>
<keyword evidence="2" id="KW-0175">Coiled coil</keyword>
<dbReference type="Gene3D" id="2.40.30.170">
    <property type="match status" value="1"/>
</dbReference>
<dbReference type="Gene3D" id="1.10.287.470">
    <property type="entry name" value="Helix hairpin bin"/>
    <property type="match status" value="1"/>
</dbReference>
<dbReference type="Proteomes" id="UP001595547">
    <property type="component" value="Unassembled WGS sequence"/>
</dbReference>
<evidence type="ECO:0000313" key="7">
    <source>
        <dbReference type="Proteomes" id="UP001595547"/>
    </source>
</evidence>
<name>A0ABV7IUB6_9RHOB</name>
<dbReference type="Pfam" id="PF25954">
    <property type="entry name" value="Beta-barrel_RND_2"/>
    <property type="match status" value="1"/>
</dbReference>
<comment type="similarity">
    <text evidence="1">Belongs to the membrane fusion protein (MFP) (TC 8.A.1) family.</text>
</comment>
<dbReference type="Gene3D" id="2.40.50.100">
    <property type="match status" value="1"/>
</dbReference>
<dbReference type="InterPro" id="IPR058792">
    <property type="entry name" value="Beta-barrel_RND_2"/>
</dbReference>
<proteinExistence type="inferred from homology"/>
<dbReference type="InterPro" id="IPR058637">
    <property type="entry name" value="YknX-like_C"/>
</dbReference>
<dbReference type="Pfam" id="PF25989">
    <property type="entry name" value="YknX_C"/>
    <property type="match status" value="1"/>
</dbReference>
<gene>
    <name evidence="6" type="ORF">ACFOGH_03605</name>
</gene>
<feature type="signal peptide" evidence="3">
    <location>
        <begin position="1"/>
        <end position="21"/>
    </location>
</feature>
<reference evidence="7" key="1">
    <citation type="journal article" date="2019" name="Int. J. Syst. Evol. Microbiol.">
        <title>The Global Catalogue of Microorganisms (GCM) 10K type strain sequencing project: providing services to taxonomists for standard genome sequencing and annotation.</title>
        <authorList>
            <consortium name="The Broad Institute Genomics Platform"/>
            <consortium name="The Broad Institute Genome Sequencing Center for Infectious Disease"/>
            <person name="Wu L."/>
            <person name="Ma J."/>
        </authorList>
    </citation>
    <scope>NUCLEOTIDE SEQUENCE [LARGE SCALE GENOMIC DNA]</scope>
    <source>
        <strain evidence="7">KCTC 52039</strain>
    </source>
</reference>
<evidence type="ECO:0000256" key="1">
    <source>
        <dbReference type="ARBA" id="ARBA00009477"/>
    </source>
</evidence>
<evidence type="ECO:0000313" key="6">
    <source>
        <dbReference type="EMBL" id="MFC3180066.1"/>
    </source>
</evidence>
<dbReference type="EMBL" id="JBHRTO010000001">
    <property type="protein sequence ID" value="MFC3180066.1"/>
    <property type="molecule type" value="Genomic_DNA"/>
</dbReference>
<feature type="domain" description="CusB-like beta-barrel" evidence="4">
    <location>
        <begin position="246"/>
        <end position="315"/>
    </location>
</feature>
<evidence type="ECO:0000256" key="3">
    <source>
        <dbReference type="SAM" id="SignalP"/>
    </source>
</evidence>